<evidence type="ECO:0000256" key="8">
    <source>
        <dbReference type="SAM" id="Phobius"/>
    </source>
</evidence>
<keyword evidence="3" id="KW-0813">Transport</keyword>
<dbReference type="Gene3D" id="1.20.1250.20">
    <property type="entry name" value="MFS general substrate transporter like domains"/>
    <property type="match status" value="1"/>
</dbReference>
<feature type="transmembrane region" description="Helical" evidence="8">
    <location>
        <begin position="67"/>
        <end position="87"/>
    </location>
</feature>
<accession>A0A940T3Q5</accession>
<dbReference type="Pfam" id="PF07690">
    <property type="entry name" value="MFS_1"/>
    <property type="match status" value="1"/>
</dbReference>
<dbReference type="AlphaFoldDB" id="A0A940T3Q5"/>
<evidence type="ECO:0000256" key="5">
    <source>
        <dbReference type="ARBA" id="ARBA00022692"/>
    </source>
</evidence>
<feature type="transmembrane region" description="Helical" evidence="8">
    <location>
        <begin position="94"/>
        <end position="121"/>
    </location>
</feature>
<dbReference type="InterPro" id="IPR004638">
    <property type="entry name" value="EmrB-like"/>
</dbReference>
<keyword evidence="4" id="KW-1003">Cell membrane</keyword>
<feature type="transmembrane region" description="Helical" evidence="8">
    <location>
        <begin position="354"/>
        <end position="372"/>
    </location>
</feature>
<feature type="transmembrane region" description="Helical" evidence="8">
    <location>
        <begin position="127"/>
        <end position="145"/>
    </location>
</feature>
<feature type="transmembrane region" description="Helical" evidence="8">
    <location>
        <begin position="288"/>
        <end position="312"/>
    </location>
</feature>
<feature type="transmembrane region" description="Helical" evidence="8">
    <location>
        <begin position="378"/>
        <end position="405"/>
    </location>
</feature>
<dbReference type="Gene3D" id="1.20.1720.10">
    <property type="entry name" value="Multidrug resistance protein D"/>
    <property type="match status" value="1"/>
</dbReference>
<feature type="transmembrane region" description="Helical" evidence="8">
    <location>
        <begin position="417"/>
        <end position="440"/>
    </location>
</feature>
<gene>
    <name evidence="10" type="ORF">JOF28_001290</name>
</gene>
<dbReference type="InterPro" id="IPR020846">
    <property type="entry name" value="MFS_dom"/>
</dbReference>
<dbReference type="PROSITE" id="PS50850">
    <property type="entry name" value="MFS"/>
    <property type="match status" value="1"/>
</dbReference>
<feature type="transmembrane region" description="Helical" evidence="8">
    <location>
        <begin position="460"/>
        <end position="481"/>
    </location>
</feature>
<reference evidence="10" key="1">
    <citation type="submission" date="2021-02" db="EMBL/GenBank/DDBJ databases">
        <title>Sequencing the genomes of 1000 actinobacteria strains.</title>
        <authorList>
            <person name="Klenk H.-P."/>
        </authorList>
    </citation>
    <scope>NUCLEOTIDE SEQUENCE</scope>
    <source>
        <strain evidence="10">DSM 22850</strain>
    </source>
</reference>
<feature type="domain" description="Major facilitator superfamily (MFS) profile" evidence="9">
    <location>
        <begin position="29"/>
        <end position="486"/>
    </location>
</feature>
<evidence type="ECO:0000256" key="7">
    <source>
        <dbReference type="ARBA" id="ARBA00023136"/>
    </source>
</evidence>
<feature type="transmembrane region" description="Helical" evidence="8">
    <location>
        <begin position="246"/>
        <end position="268"/>
    </location>
</feature>
<keyword evidence="7 8" id="KW-0472">Membrane</keyword>
<name>A0A940T3Q5_9MICO</name>
<evidence type="ECO:0000313" key="11">
    <source>
        <dbReference type="Proteomes" id="UP000675163"/>
    </source>
</evidence>
<keyword evidence="5 8" id="KW-0812">Transmembrane</keyword>
<feature type="transmembrane region" description="Helical" evidence="8">
    <location>
        <begin position="152"/>
        <end position="178"/>
    </location>
</feature>
<evidence type="ECO:0000256" key="3">
    <source>
        <dbReference type="ARBA" id="ARBA00022448"/>
    </source>
</evidence>
<keyword evidence="11" id="KW-1185">Reference proteome</keyword>
<dbReference type="SUPFAM" id="SSF103473">
    <property type="entry name" value="MFS general substrate transporter"/>
    <property type="match status" value="2"/>
</dbReference>
<feature type="transmembrane region" description="Helical" evidence="8">
    <location>
        <begin position="216"/>
        <end position="240"/>
    </location>
</feature>
<sequence length="498" mass="51685">MSMHSADSNTNTNTVEIGQGRIPRSVKMILAVLVITAFVMMLNETTVAVAMPAIMADYAITATTAQWLLTGFLLTMAVVLPTTGWMLERFTTRSVFLFATVTFLLGTVAAAVAPMFAVILAARVLQAIGTAMIMPLLMTVSMTLVPAQRRGAVMGLIAVVMAAGPALGPTVAGAVLSFTSWHGIFWVMVPLVAAATLIGAFKLTNVGERRASPFDLLSVILSVFAFGGLVYGLSSFSVIIGGGQAATIVIAVLIVGVVGLGLFVWRQLARGKRHQALLDLRPLAARNFTLSLIVLMGLMAALLGVVSTLPLYLQGSLLVTALVSGLVLLPGGALEAVLAPIAGRLFDRVGPRPLIIPGMAIVAATLFALAFVDEHTSVGLIIAFYAVFCIGLALLFTPIMTTALGSLPAHQYGHGSAILNTLQQLAGAAGTALLITIYSGTSGRAMAQRVAEPTALADGASTAFMAAAIVAAATFVVSLFITRAPRQPGEQPTVETAK</sequence>
<comment type="similarity">
    <text evidence="2">Belongs to the major facilitator superfamily. EmrB family.</text>
</comment>
<dbReference type="CDD" id="cd17503">
    <property type="entry name" value="MFS_LmrB_MDR_like"/>
    <property type="match status" value="1"/>
</dbReference>
<dbReference type="GO" id="GO:0005886">
    <property type="term" value="C:plasma membrane"/>
    <property type="evidence" value="ECO:0007669"/>
    <property type="project" value="UniProtKB-SubCell"/>
</dbReference>
<evidence type="ECO:0000256" key="2">
    <source>
        <dbReference type="ARBA" id="ARBA00008537"/>
    </source>
</evidence>
<evidence type="ECO:0000256" key="6">
    <source>
        <dbReference type="ARBA" id="ARBA00022989"/>
    </source>
</evidence>
<dbReference type="PANTHER" id="PTHR42718:SF9">
    <property type="entry name" value="MAJOR FACILITATOR SUPERFAMILY MULTIDRUG TRANSPORTER MFSC"/>
    <property type="match status" value="1"/>
</dbReference>
<evidence type="ECO:0000256" key="1">
    <source>
        <dbReference type="ARBA" id="ARBA00004651"/>
    </source>
</evidence>
<evidence type="ECO:0000256" key="4">
    <source>
        <dbReference type="ARBA" id="ARBA00022475"/>
    </source>
</evidence>
<evidence type="ECO:0000259" key="9">
    <source>
        <dbReference type="PROSITE" id="PS50850"/>
    </source>
</evidence>
<keyword evidence="6 8" id="KW-1133">Transmembrane helix</keyword>
<dbReference type="RefSeq" id="WP_245189894.1">
    <property type="nucleotide sequence ID" value="NZ_JAFIDA010000001.1"/>
</dbReference>
<dbReference type="PRINTS" id="PR01036">
    <property type="entry name" value="TCRTETB"/>
</dbReference>
<feature type="transmembrane region" description="Helical" evidence="8">
    <location>
        <begin position="29"/>
        <end position="55"/>
    </location>
</feature>
<dbReference type="NCBIfam" id="TIGR00711">
    <property type="entry name" value="efflux_EmrB"/>
    <property type="match status" value="1"/>
</dbReference>
<organism evidence="10 11">
    <name type="scientific">Leucobacter exalbidus</name>
    <dbReference type="NCBI Taxonomy" id="662960"/>
    <lineage>
        <taxon>Bacteria</taxon>
        <taxon>Bacillati</taxon>
        <taxon>Actinomycetota</taxon>
        <taxon>Actinomycetes</taxon>
        <taxon>Micrococcales</taxon>
        <taxon>Microbacteriaceae</taxon>
        <taxon>Leucobacter</taxon>
    </lineage>
</organism>
<comment type="subcellular location">
    <subcellularLocation>
        <location evidence="1">Cell membrane</location>
        <topology evidence="1">Multi-pass membrane protein</topology>
    </subcellularLocation>
</comment>
<dbReference type="GO" id="GO:0022857">
    <property type="term" value="F:transmembrane transporter activity"/>
    <property type="evidence" value="ECO:0007669"/>
    <property type="project" value="InterPro"/>
</dbReference>
<dbReference type="PANTHER" id="PTHR42718">
    <property type="entry name" value="MAJOR FACILITATOR SUPERFAMILY MULTIDRUG TRANSPORTER MFSC"/>
    <property type="match status" value="1"/>
</dbReference>
<feature type="transmembrane region" description="Helical" evidence="8">
    <location>
        <begin position="184"/>
        <end position="204"/>
    </location>
</feature>
<proteinExistence type="inferred from homology"/>
<dbReference type="EMBL" id="JAFIDA010000001">
    <property type="protein sequence ID" value="MBP1326058.1"/>
    <property type="molecule type" value="Genomic_DNA"/>
</dbReference>
<evidence type="ECO:0000313" key="10">
    <source>
        <dbReference type="EMBL" id="MBP1326058.1"/>
    </source>
</evidence>
<comment type="caution">
    <text evidence="10">The sequence shown here is derived from an EMBL/GenBank/DDBJ whole genome shotgun (WGS) entry which is preliminary data.</text>
</comment>
<protein>
    <submittedName>
        <fullName evidence="10">DHA2 family lincomycin resistance protein-like MFS transporter</fullName>
    </submittedName>
</protein>
<dbReference type="Proteomes" id="UP000675163">
    <property type="component" value="Unassembled WGS sequence"/>
</dbReference>
<feature type="transmembrane region" description="Helical" evidence="8">
    <location>
        <begin position="318"/>
        <end position="342"/>
    </location>
</feature>
<dbReference type="InterPro" id="IPR036259">
    <property type="entry name" value="MFS_trans_sf"/>
</dbReference>
<dbReference type="InterPro" id="IPR011701">
    <property type="entry name" value="MFS"/>
</dbReference>